<dbReference type="EMBL" id="CANHGI010000004">
    <property type="protein sequence ID" value="CAI5448714.1"/>
    <property type="molecule type" value="Genomic_DNA"/>
</dbReference>
<dbReference type="InterPro" id="IPR000873">
    <property type="entry name" value="AMP-dep_synth/lig_dom"/>
</dbReference>
<organism evidence="12 13">
    <name type="scientific">Caenorhabditis angaria</name>
    <dbReference type="NCBI Taxonomy" id="860376"/>
    <lineage>
        <taxon>Eukaryota</taxon>
        <taxon>Metazoa</taxon>
        <taxon>Ecdysozoa</taxon>
        <taxon>Nematoda</taxon>
        <taxon>Chromadorea</taxon>
        <taxon>Rhabditida</taxon>
        <taxon>Rhabditina</taxon>
        <taxon>Rhabditomorpha</taxon>
        <taxon>Rhabditoidea</taxon>
        <taxon>Rhabditidae</taxon>
        <taxon>Peloderinae</taxon>
        <taxon>Caenorhabditis</taxon>
    </lineage>
</organism>
<feature type="transmembrane region" description="Helical" evidence="10">
    <location>
        <begin position="6"/>
        <end position="32"/>
    </location>
</feature>
<keyword evidence="2" id="KW-0436">Ligase</keyword>
<dbReference type="Pfam" id="PF00501">
    <property type="entry name" value="AMP-binding"/>
    <property type="match status" value="1"/>
</dbReference>
<protein>
    <recommendedName>
        <fullName evidence="9">long-chain-fatty-acid--CoA ligase</fullName>
        <ecNumber evidence="9">6.2.1.3</ecNumber>
    </recommendedName>
</protein>
<proteinExistence type="predicted"/>
<feature type="transmembrane region" description="Helical" evidence="10">
    <location>
        <begin position="52"/>
        <end position="69"/>
    </location>
</feature>
<dbReference type="OrthoDB" id="1700726at2759"/>
<keyword evidence="5" id="KW-0443">Lipid metabolism</keyword>
<feature type="domain" description="G-protein coupled receptors family 1 profile" evidence="11">
    <location>
        <begin position="22"/>
        <end position="230"/>
    </location>
</feature>
<dbReference type="AlphaFoldDB" id="A0A9P1IPK4"/>
<dbReference type="InterPro" id="IPR020845">
    <property type="entry name" value="AMP-binding_CS"/>
</dbReference>
<dbReference type="Gene3D" id="3.40.50.12780">
    <property type="entry name" value="N-terminal domain of ligase-like"/>
    <property type="match status" value="1"/>
</dbReference>
<dbReference type="EC" id="6.2.1.3" evidence="9"/>
<evidence type="ECO:0000313" key="12">
    <source>
        <dbReference type="EMBL" id="CAI5448714.1"/>
    </source>
</evidence>
<comment type="caution">
    <text evidence="12">The sequence shown here is derived from an EMBL/GenBank/DDBJ whole genome shotgun (WGS) entry which is preliminary data.</text>
</comment>
<feature type="transmembrane region" description="Helical" evidence="10">
    <location>
        <begin position="114"/>
        <end position="133"/>
    </location>
</feature>
<dbReference type="GO" id="GO:0016020">
    <property type="term" value="C:membrane"/>
    <property type="evidence" value="ECO:0007669"/>
    <property type="project" value="UniProtKB-SubCell"/>
</dbReference>
<evidence type="ECO:0000313" key="13">
    <source>
        <dbReference type="Proteomes" id="UP001152747"/>
    </source>
</evidence>
<gene>
    <name evidence="12" type="ORF">CAMP_LOCUS11351</name>
</gene>
<feature type="transmembrane region" description="Helical" evidence="10">
    <location>
        <begin position="279"/>
        <end position="305"/>
    </location>
</feature>
<evidence type="ECO:0000256" key="10">
    <source>
        <dbReference type="SAM" id="Phobius"/>
    </source>
</evidence>
<evidence type="ECO:0000256" key="9">
    <source>
        <dbReference type="ARBA" id="ARBA00026121"/>
    </source>
</evidence>
<keyword evidence="5" id="KW-0276">Fatty acid metabolism</keyword>
<dbReference type="Gene3D" id="1.20.1070.10">
    <property type="entry name" value="Rhodopsin 7-helix transmembrane proteins"/>
    <property type="match status" value="1"/>
</dbReference>
<dbReference type="PROSITE" id="PS50262">
    <property type="entry name" value="G_PROTEIN_RECEP_F1_2"/>
    <property type="match status" value="1"/>
</dbReference>
<feature type="transmembrane region" description="Helical" evidence="10">
    <location>
        <begin position="177"/>
        <end position="201"/>
    </location>
</feature>
<dbReference type="Pfam" id="PF10328">
    <property type="entry name" value="7TM_GPCR_Srx"/>
    <property type="match status" value="2"/>
</dbReference>
<evidence type="ECO:0000256" key="4">
    <source>
        <dbReference type="ARBA" id="ARBA00022741"/>
    </source>
</evidence>
<dbReference type="InterPro" id="IPR042099">
    <property type="entry name" value="ANL_N_sf"/>
</dbReference>
<evidence type="ECO:0000256" key="7">
    <source>
        <dbReference type="ARBA" id="ARBA00022989"/>
    </source>
</evidence>
<dbReference type="GO" id="GO:0004467">
    <property type="term" value="F:long-chain fatty acid-CoA ligase activity"/>
    <property type="evidence" value="ECO:0007669"/>
    <property type="project" value="UniProtKB-EC"/>
</dbReference>
<evidence type="ECO:0000256" key="2">
    <source>
        <dbReference type="ARBA" id="ARBA00022598"/>
    </source>
</evidence>
<dbReference type="PROSITE" id="PS00455">
    <property type="entry name" value="AMP_BINDING"/>
    <property type="match status" value="1"/>
</dbReference>
<dbReference type="GO" id="GO:0005524">
    <property type="term" value="F:ATP binding"/>
    <property type="evidence" value="ECO:0007669"/>
    <property type="project" value="UniProtKB-KW"/>
</dbReference>
<evidence type="ECO:0000256" key="8">
    <source>
        <dbReference type="ARBA" id="ARBA00023136"/>
    </source>
</evidence>
<keyword evidence="8 10" id="KW-0472">Membrane</keyword>
<evidence type="ECO:0000256" key="6">
    <source>
        <dbReference type="ARBA" id="ARBA00022840"/>
    </source>
</evidence>
<dbReference type="SUPFAM" id="SSF81321">
    <property type="entry name" value="Family A G protein-coupled receptor-like"/>
    <property type="match status" value="1"/>
</dbReference>
<dbReference type="Proteomes" id="UP001152747">
    <property type="component" value="Unassembled WGS sequence"/>
</dbReference>
<keyword evidence="3 10" id="KW-0812">Transmembrane</keyword>
<dbReference type="PANTHER" id="PTHR43272:SF33">
    <property type="entry name" value="AMP-BINDING DOMAIN-CONTAINING PROTEIN-RELATED"/>
    <property type="match status" value="1"/>
</dbReference>
<sequence>MDMLLILSAILILIIGIIGIIANFIMIIYFAINNAHRTSFNLICISRATNNILVLSTSFLLIFFVVSILPSSPYPNWLEYFIISTGIGLYLVNEYTTVVNALNRFFAIYAPNFYSKYIGMKSTGFIISILYFYRFYAVYRDLSFYIPNGCYILYLAEYLTYYPSFNENCKNIEDLSIIIYLVIFLFSNVVILNIATFVKLATFAFNSRNMDSGSKSRLKQNATLFLQTILQDSLILVDMIFTFKLESLTKGCYAVYLIEYLTYYPSFNEGCQNIDDVSYVIYLVIFLFTIVVVTNIATFVKLAIFAFNSRSMDSSSKSRQKQNATLFLQTILQDSLILVDMIFTFKLESLSNSRYSSTFKCDLGNQSIQQSDGSRRVSFANGKSLDHFVEKHSLTVYDLHRRGLQVGGTKMMGKRVLINNELTWKWMSYEEAQIESDHLSQALRRLDLPAGEEVRIGIYSKNRTEWVLTDMAIHNFSNVTVPFYDTISNDDFLYVSNLTEVPVFFLDSADKTEKILSISEQIPTLKTIVQYDSLTPELKNLAKKKQIKIFDYQEFLEFGKSYQNRTPHIPPKPEHLATISFTSGTTGRPKGVMLTHLNLCSTLHTTRHFSFKKNEITSLSYLPLAHIYERITGYMIFYNGGKIGFFRGDPERLLDDAKSLEVDTLLTVPRVIEKVYKSIMHKLADEPLKMKLVLAAVAYKNFLYRMTNKATRETLVDKFILSKIQDLLGPNLKRVIIGAAKSDVEALSFFRGAFGVQTFEAYGQTETCGPVTFQIEGDTKIGCCGPPITCALVKLRDVPHLDYHVDKNGGEVLVKGMNVTHGYFKNEKATKEAFTEDGFMKTGDIGRWSDEGTLEIIDRVKNVFKLPQGKFVAPEKIESLFMTSKFVSQVYVHGELTKPWLVAVVVPDETQIKLFAKNELGLTNETLEELCKNRRIHEAVYKSLNKITVDHGRPRYEGIKNIYLTPEPFSPVNGLATPTLKNKRNKLEEYFRKEIDEMYEFVDEIEKMI</sequence>
<dbReference type="GO" id="GO:0005783">
    <property type="term" value="C:endoplasmic reticulum"/>
    <property type="evidence" value="ECO:0007669"/>
    <property type="project" value="TreeGrafter"/>
</dbReference>
<dbReference type="InterPro" id="IPR017452">
    <property type="entry name" value="GPCR_Rhodpsn_7TM"/>
</dbReference>
<keyword evidence="4" id="KW-0547">Nucleotide-binding</keyword>
<reference evidence="12" key="1">
    <citation type="submission" date="2022-11" db="EMBL/GenBank/DDBJ databases">
        <authorList>
            <person name="Kikuchi T."/>
        </authorList>
    </citation>
    <scope>NUCLEOTIDE SEQUENCE</scope>
    <source>
        <strain evidence="12">PS1010</strain>
    </source>
</reference>
<evidence type="ECO:0000256" key="5">
    <source>
        <dbReference type="ARBA" id="ARBA00022832"/>
    </source>
</evidence>
<dbReference type="CDD" id="cd00637">
    <property type="entry name" value="7tm_classA_rhodopsin-like"/>
    <property type="match status" value="1"/>
</dbReference>
<evidence type="ECO:0000256" key="3">
    <source>
        <dbReference type="ARBA" id="ARBA00022692"/>
    </source>
</evidence>
<keyword evidence="6" id="KW-0067">ATP-binding</keyword>
<evidence type="ECO:0000259" key="11">
    <source>
        <dbReference type="PROSITE" id="PS50262"/>
    </source>
</evidence>
<name>A0A9P1IPK4_9PELO</name>
<keyword evidence="7 10" id="KW-1133">Transmembrane helix</keyword>
<accession>A0A9P1IPK4</accession>
<dbReference type="InterPro" id="IPR019430">
    <property type="entry name" value="7TM_GPCR_serpentine_rcpt_Srx"/>
</dbReference>
<dbReference type="PANTHER" id="PTHR43272">
    <property type="entry name" value="LONG-CHAIN-FATTY-ACID--COA LIGASE"/>
    <property type="match status" value="1"/>
</dbReference>
<evidence type="ECO:0000256" key="1">
    <source>
        <dbReference type="ARBA" id="ARBA00004370"/>
    </source>
</evidence>
<comment type="subcellular location">
    <subcellularLocation>
        <location evidence="1">Membrane</location>
    </subcellularLocation>
</comment>
<dbReference type="SUPFAM" id="SSF56801">
    <property type="entry name" value="Acetyl-CoA synthetase-like"/>
    <property type="match status" value="1"/>
</dbReference>
<keyword evidence="13" id="KW-1185">Reference proteome</keyword>